<dbReference type="STRING" id="391625.PPSIR1_04628"/>
<dbReference type="PANTHER" id="PTHR42877">
    <property type="entry name" value="L-ORNITHINE N(5)-MONOOXYGENASE-RELATED"/>
    <property type="match status" value="1"/>
</dbReference>
<accession>A6FWP8</accession>
<keyword evidence="3" id="KW-0560">Oxidoreductase</keyword>
<keyword evidence="4" id="KW-0503">Monooxygenase</keyword>
<dbReference type="Proteomes" id="UP000005801">
    <property type="component" value="Unassembled WGS sequence"/>
</dbReference>
<name>A6FWP8_9BACT</name>
<organism evidence="4 5">
    <name type="scientific">Plesiocystis pacifica SIR-1</name>
    <dbReference type="NCBI Taxonomy" id="391625"/>
    <lineage>
        <taxon>Bacteria</taxon>
        <taxon>Pseudomonadati</taxon>
        <taxon>Myxococcota</taxon>
        <taxon>Polyangia</taxon>
        <taxon>Nannocystales</taxon>
        <taxon>Nannocystaceae</taxon>
        <taxon>Plesiocystis</taxon>
    </lineage>
</organism>
<dbReference type="PRINTS" id="PR00411">
    <property type="entry name" value="PNDRDTASEI"/>
</dbReference>
<evidence type="ECO:0000313" key="5">
    <source>
        <dbReference type="Proteomes" id="UP000005801"/>
    </source>
</evidence>
<comment type="caution">
    <text evidence="4">The sequence shown here is derived from an EMBL/GenBank/DDBJ whole genome shotgun (WGS) entry which is preliminary data.</text>
</comment>
<evidence type="ECO:0000256" key="1">
    <source>
        <dbReference type="ARBA" id="ARBA00022630"/>
    </source>
</evidence>
<dbReference type="eggNOG" id="COG2072">
    <property type="taxonomic scope" value="Bacteria"/>
</dbReference>
<dbReference type="GO" id="GO:0050661">
    <property type="term" value="F:NADP binding"/>
    <property type="evidence" value="ECO:0007669"/>
    <property type="project" value="InterPro"/>
</dbReference>
<protein>
    <submittedName>
        <fullName evidence="4">Flavin-containing monooxygenase FMO</fullName>
    </submittedName>
</protein>
<sequence length="505" mass="55596">MRELLIIGTGFAGLAMAIQAREAGVDDLVMLERAGEVGGTWRDNDYPGCACDVQSHLYSLSFAQKRDWTRTFAGHAEIQAYILDCYARYGLRPKVRLDADIVRAQWDAGEAVWTVTARDGRRWRGRALVSAIGALSNPAIPKLPGLEDFAGKQFHSATWDHDYALEGRRVAVVGTGASAIQFVPQIAPKVARLHLFQRTAPWVLPKADRPFGRIERAAYAHVPGLQAARRARIYWGLESRVLGFAYSQALMKATQNQGLRHIRRGIRDPQLRAKVTPNFTLGCKRVLLSNDYYPALDRANVEVVDAGVEAVTATGIVDARGVEREVDTIIFGTGFRVQSMVPEGMIFGRGGVDLAHAWSERMTAYKGTTVPGFPNLFVLAGPNTGLGHSSMVFMLESQVRYVVDALVKMRDRKWASVEVRSDRLRAFVAGLDDKAARAVWSSGCRSWYLDRSGNNTALWPDFTFRFRQTTASFDEQAYAVQTLAELAELAATASAGDDAPTPAVA</sequence>
<dbReference type="Gene3D" id="3.50.50.60">
    <property type="entry name" value="FAD/NAD(P)-binding domain"/>
    <property type="match status" value="2"/>
</dbReference>
<proteinExistence type="predicted"/>
<dbReference type="InterPro" id="IPR051209">
    <property type="entry name" value="FAD-bind_Monooxygenase_sf"/>
</dbReference>
<keyword evidence="5" id="KW-1185">Reference proteome</keyword>
<evidence type="ECO:0000256" key="2">
    <source>
        <dbReference type="ARBA" id="ARBA00022827"/>
    </source>
</evidence>
<reference evidence="4 5" key="1">
    <citation type="submission" date="2007-06" db="EMBL/GenBank/DDBJ databases">
        <authorList>
            <person name="Shimkets L."/>
            <person name="Ferriera S."/>
            <person name="Johnson J."/>
            <person name="Kravitz S."/>
            <person name="Beeson K."/>
            <person name="Sutton G."/>
            <person name="Rogers Y.-H."/>
            <person name="Friedman R."/>
            <person name="Frazier M."/>
            <person name="Venter J.C."/>
        </authorList>
    </citation>
    <scope>NUCLEOTIDE SEQUENCE [LARGE SCALE GENOMIC DNA]</scope>
    <source>
        <strain evidence="4 5">SIR-1</strain>
    </source>
</reference>
<evidence type="ECO:0000313" key="4">
    <source>
        <dbReference type="EMBL" id="EDM81722.1"/>
    </source>
</evidence>
<dbReference type="InterPro" id="IPR036188">
    <property type="entry name" value="FAD/NAD-bd_sf"/>
</dbReference>
<evidence type="ECO:0000256" key="3">
    <source>
        <dbReference type="ARBA" id="ARBA00023002"/>
    </source>
</evidence>
<dbReference type="InterPro" id="IPR020946">
    <property type="entry name" value="Flavin_mOase-like"/>
</dbReference>
<dbReference type="GO" id="GO:0004499">
    <property type="term" value="F:N,N-dimethylaniline monooxygenase activity"/>
    <property type="evidence" value="ECO:0007669"/>
    <property type="project" value="InterPro"/>
</dbReference>
<dbReference type="EMBL" id="ABCS01000001">
    <property type="protein sequence ID" value="EDM81722.1"/>
    <property type="molecule type" value="Genomic_DNA"/>
</dbReference>
<dbReference type="GO" id="GO:0050660">
    <property type="term" value="F:flavin adenine dinucleotide binding"/>
    <property type="evidence" value="ECO:0007669"/>
    <property type="project" value="InterPro"/>
</dbReference>
<keyword evidence="1" id="KW-0285">Flavoprotein</keyword>
<dbReference type="Pfam" id="PF00743">
    <property type="entry name" value="FMO-like"/>
    <property type="match status" value="1"/>
</dbReference>
<dbReference type="PANTHER" id="PTHR42877:SF4">
    <property type="entry name" value="FAD_NAD(P)-BINDING DOMAIN-CONTAINING PROTEIN-RELATED"/>
    <property type="match status" value="1"/>
</dbReference>
<keyword evidence="2" id="KW-0274">FAD</keyword>
<dbReference type="AlphaFoldDB" id="A6FWP8"/>
<dbReference type="SUPFAM" id="SSF51905">
    <property type="entry name" value="FAD/NAD(P)-binding domain"/>
    <property type="match status" value="2"/>
</dbReference>
<gene>
    <name evidence="4" type="ORF">PPSIR1_04628</name>
</gene>
<dbReference type="PRINTS" id="PR00368">
    <property type="entry name" value="FADPNR"/>
</dbReference>